<dbReference type="SUPFAM" id="SSF51735">
    <property type="entry name" value="NAD(P)-binding Rossmann-fold domains"/>
    <property type="match status" value="1"/>
</dbReference>
<evidence type="ECO:0000259" key="6">
    <source>
        <dbReference type="Pfam" id="PF02826"/>
    </source>
</evidence>
<dbReference type="PANTHER" id="PTHR10996">
    <property type="entry name" value="2-HYDROXYACID DEHYDROGENASE-RELATED"/>
    <property type="match status" value="1"/>
</dbReference>
<accession>A0A1I5RFV4</accession>
<dbReference type="SUPFAM" id="SSF52283">
    <property type="entry name" value="Formate/glycerate dehydrogenase catalytic domain-like"/>
    <property type="match status" value="1"/>
</dbReference>
<protein>
    <submittedName>
        <fullName evidence="7">Phosphoglycerate dehydrogenase</fullName>
    </submittedName>
</protein>
<proteinExistence type="inferred from homology"/>
<dbReference type="eggNOG" id="COG1052">
    <property type="taxonomic scope" value="Bacteria"/>
</dbReference>
<evidence type="ECO:0000259" key="5">
    <source>
        <dbReference type="Pfam" id="PF00389"/>
    </source>
</evidence>
<dbReference type="STRING" id="1993.SAMN04489713_115101"/>
<dbReference type="InParanoid" id="A0A1I5RFV4"/>
<keyword evidence="3" id="KW-0520">NAD</keyword>
<dbReference type="GO" id="GO:0030267">
    <property type="term" value="F:glyoxylate reductase (NADPH) activity"/>
    <property type="evidence" value="ECO:0007669"/>
    <property type="project" value="TreeGrafter"/>
</dbReference>
<evidence type="ECO:0000256" key="3">
    <source>
        <dbReference type="ARBA" id="ARBA00023027"/>
    </source>
</evidence>
<feature type="domain" description="D-isomer specific 2-hydroxyacid dehydrogenase catalytic" evidence="5">
    <location>
        <begin position="7"/>
        <end position="319"/>
    </location>
</feature>
<dbReference type="GO" id="GO:0005829">
    <property type="term" value="C:cytosol"/>
    <property type="evidence" value="ECO:0007669"/>
    <property type="project" value="TreeGrafter"/>
</dbReference>
<dbReference type="InterPro" id="IPR006139">
    <property type="entry name" value="D-isomer_2_OHA_DH_cat_dom"/>
</dbReference>
<dbReference type="GO" id="GO:0016618">
    <property type="term" value="F:hydroxypyruvate reductase [NAD(P)H] activity"/>
    <property type="evidence" value="ECO:0007669"/>
    <property type="project" value="TreeGrafter"/>
</dbReference>
<dbReference type="PANTHER" id="PTHR10996:SF178">
    <property type="entry name" value="2-HYDROXYACID DEHYDROGENASE YGL185C-RELATED"/>
    <property type="match status" value="1"/>
</dbReference>
<feature type="domain" description="D-isomer specific 2-hydroxyacid dehydrogenase NAD-binding" evidence="6">
    <location>
        <begin position="101"/>
        <end position="287"/>
    </location>
</feature>
<keyword evidence="8" id="KW-1185">Reference proteome</keyword>
<sequence length="323" mass="34017">MKIVHIDPITARFADLLTAAGGDWQIIPGRPDEEVVRALDGADVLVGSRLTPAMARAGSALRLVQVTGAGYDRIPIDELPPGTAVANTFHHGRSIAEHVVMVTLMLSRKVLRSDRLVRRGVWESVAVDPGLPLAGTLAGRTAGLLGLGETGLEVARLTSALGMRVQAVRRDPAAPLDPGVALDRVLPPEDLPELLATSDVVVVTVPLSDRTRGMIGAAELAAMRSSAFLVNVARGPVVDERALYDALADGRIAGAGIDVWWPTAGAGRGGAALPFEDLENTVLTPHNSGHTRDTFENRARDIAANVAALAEGRPLRNVVRSAR</sequence>
<evidence type="ECO:0000313" key="8">
    <source>
        <dbReference type="Proteomes" id="UP000183413"/>
    </source>
</evidence>
<gene>
    <name evidence="7" type="ORF">SAMN04489713_115101</name>
</gene>
<keyword evidence="2 4" id="KW-0560">Oxidoreductase</keyword>
<organism evidence="7 8">
    <name type="scientific">Actinomadura madurae</name>
    <dbReference type="NCBI Taxonomy" id="1993"/>
    <lineage>
        <taxon>Bacteria</taxon>
        <taxon>Bacillati</taxon>
        <taxon>Actinomycetota</taxon>
        <taxon>Actinomycetes</taxon>
        <taxon>Streptosporangiales</taxon>
        <taxon>Thermomonosporaceae</taxon>
        <taxon>Actinomadura</taxon>
    </lineage>
</organism>
<dbReference type="EMBL" id="FOVH01000015">
    <property type="protein sequence ID" value="SFP57250.1"/>
    <property type="molecule type" value="Genomic_DNA"/>
</dbReference>
<dbReference type="GO" id="GO:0051287">
    <property type="term" value="F:NAD binding"/>
    <property type="evidence" value="ECO:0007669"/>
    <property type="project" value="InterPro"/>
</dbReference>
<evidence type="ECO:0000256" key="1">
    <source>
        <dbReference type="ARBA" id="ARBA00005854"/>
    </source>
</evidence>
<dbReference type="InterPro" id="IPR029753">
    <property type="entry name" value="D-isomer_DH_CS"/>
</dbReference>
<dbReference type="InterPro" id="IPR036291">
    <property type="entry name" value="NAD(P)-bd_dom_sf"/>
</dbReference>
<dbReference type="Pfam" id="PF00389">
    <property type="entry name" value="2-Hacid_dh"/>
    <property type="match status" value="1"/>
</dbReference>
<evidence type="ECO:0000256" key="4">
    <source>
        <dbReference type="RuleBase" id="RU003719"/>
    </source>
</evidence>
<dbReference type="CDD" id="cd12165">
    <property type="entry name" value="2-Hacid_dh_6"/>
    <property type="match status" value="1"/>
</dbReference>
<name>A0A1I5RFV4_9ACTN</name>
<comment type="similarity">
    <text evidence="1 4">Belongs to the D-isomer specific 2-hydroxyacid dehydrogenase family.</text>
</comment>
<dbReference type="AlphaFoldDB" id="A0A1I5RFV4"/>
<evidence type="ECO:0000256" key="2">
    <source>
        <dbReference type="ARBA" id="ARBA00023002"/>
    </source>
</evidence>
<dbReference type="Pfam" id="PF02826">
    <property type="entry name" value="2-Hacid_dh_C"/>
    <property type="match status" value="1"/>
</dbReference>
<dbReference type="RefSeq" id="WP_075023566.1">
    <property type="nucleotide sequence ID" value="NZ_FOVH01000015.1"/>
</dbReference>
<evidence type="ECO:0000313" key="7">
    <source>
        <dbReference type="EMBL" id="SFP57250.1"/>
    </source>
</evidence>
<dbReference type="InterPro" id="IPR006140">
    <property type="entry name" value="D-isomer_DH_NAD-bd"/>
</dbReference>
<dbReference type="Gene3D" id="3.40.50.720">
    <property type="entry name" value="NAD(P)-binding Rossmann-like Domain"/>
    <property type="match status" value="2"/>
</dbReference>
<reference evidence="7 8" key="1">
    <citation type="submission" date="2016-10" db="EMBL/GenBank/DDBJ databases">
        <authorList>
            <person name="de Groot N.N."/>
        </authorList>
    </citation>
    <scope>NUCLEOTIDE SEQUENCE [LARGE SCALE GENOMIC DNA]</scope>
    <source>
        <strain evidence="7 8">DSM 43067</strain>
    </source>
</reference>
<dbReference type="InterPro" id="IPR050223">
    <property type="entry name" value="D-isomer_2-hydroxyacid_DH"/>
</dbReference>
<dbReference type="PROSITE" id="PS00671">
    <property type="entry name" value="D_2_HYDROXYACID_DH_3"/>
    <property type="match status" value="1"/>
</dbReference>
<dbReference type="Proteomes" id="UP000183413">
    <property type="component" value="Unassembled WGS sequence"/>
</dbReference>